<name>A0ABT7SNB8_9GAMM</name>
<dbReference type="EMBL" id="JAUCDY010000004">
    <property type="protein sequence ID" value="MDM7857682.1"/>
    <property type="molecule type" value="Genomic_DNA"/>
</dbReference>
<evidence type="ECO:0000256" key="9">
    <source>
        <dbReference type="ARBA" id="ARBA00023136"/>
    </source>
</evidence>
<evidence type="ECO:0000313" key="14">
    <source>
        <dbReference type="Proteomes" id="UP001241056"/>
    </source>
</evidence>
<dbReference type="Pfam" id="PF00005">
    <property type="entry name" value="ABC_tran"/>
    <property type="match status" value="1"/>
</dbReference>
<comment type="function">
    <text evidence="1">Part of the ABC transporter FtsEX involved in cellular division. Important for assembly or stability of the septal ring.</text>
</comment>
<dbReference type="InterPro" id="IPR027417">
    <property type="entry name" value="P-loop_NTPase"/>
</dbReference>
<keyword evidence="6 11" id="KW-0132">Cell division</keyword>
<dbReference type="NCBIfam" id="TIGR02673">
    <property type="entry name" value="FtsE"/>
    <property type="match status" value="1"/>
</dbReference>
<dbReference type="InterPro" id="IPR015854">
    <property type="entry name" value="ABC_transpr_LolD-like"/>
</dbReference>
<evidence type="ECO:0000256" key="4">
    <source>
        <dbReference type="ARBA" id="ARBA00020019"/>
    </source>
</evidence>
<sequence>MIRFEKVAKRYPNGHIGLHELSVHVRRGEFLFVTGHSGAGKTTLLRLLLAMERPTSGKLLLAGQDLAKIRNSQIPFLRRQIGVVFQNHQLLFDRSVFDNVALPLHIMGLGQDEINARVSQALEHVSLKDKAMQAPADLSTGQQQRVGIARAIVHQPALLLADEPTGNLDPRLAAEIMAVFEDINRHGTTVMIASHDLALIARMRQRMLTLQRGRLIGDGESGL</sequence>
<dbReference type="InterPro" id="IPR003439">
    <property type="entry name" value="ABC_transporter-like_ATP-bd"/>
</dbReference>
<evidence type="ECO:0000256" key="10">
    <source>
        <dbReference type="ARBA" id="ARBA00023306"/>
    </source>
</evidence>
<keyword evidence="10 11" id="KW-0131">Cell cycle</keyword>
<comment type="caution">
    <text evidence="13">The sequence shown here is derived from an EMBL/GenBank/DDBJ whole genome shotgun (WGS) entry which is preliminary data.</text>
</comment>
<dbReference type="Proteomes" id="UP001241056">
    <property type="component" value="Unassembled WGS sequence"/>
</dbReference>
<dbReference type="GO" id="GO:0051301">
    <property type="term" value="P:cell division"/>
    <property type="evidence" value="ECO:0007669"/>
    <property type="project" value="UniProtKB-KW"/>
</dbReference>
<keyword evidence="14" id="KW-1185">Reference proteome</keyword>
<proteinExistence type="inferred from homology"/>
<dbReference type="GO" id="GO:0005524">
    <property type="term" value="F:ATP binding"/>
    <property type="evidence" value="ECO:0007669"/>
    <property type="project" value="UniProtKB-KW"/>
</dbReference>
<keyword evidence="5 11" id="KW-1003">Cell membrane</keyword>
<evidence type="ECO:0000256" key="8">
    <source>
        <dbReference type="ARBA" id="ARBA00022840"/>
    </source>
</evidence>
<dbReference type="SUPFAM" id="SSF52540">
    <property type="entry name" value="P-loop containing nucleoside triphosphate hydrolases"/>
    <property type="match status" value="1"/>
</dbReference>
<comment type="subunit">
    <text evidence="11">Homodimer. Forms a membrane-associated complex with FtsX.</text>
</comment>
<gene>
    <name evidence="11 13" type="primary">ftsE</name>
    <name evidence="13" type="ORF">QEZ41_05250</name>
</gene>
<evidence type="ECO:0000259" key="12">
    <source>
        <dbReference type="PROSITE" id="PS50893"/>
    </source>
</evidence>
<dbReference type="InterPro" id="IPR003593">
    <property type="entry name" value="AAA+_ATPase"/>
</dbReference>
<evidence type="ECO:0000313" key="13">
    <source>
        <dbReference type="EMBL" id="MDM7857682.1"/>
    </source>
</evidence>
<dbReference type="PANTHER" id="PTHR24220">
    <property type="entry name" value="IMPORT ATP-BINDING PROTEIN"/>
    <property type="match status" value="1"/>
</dbReference>
<accession>A0ABT7SNB8</accession>
<evidence type="ECO:0000256" key="1">
    <source>
        <dbReference type="ARBA" id="ARBA00002579"/>
    </source>
</evidence>
<keyword evidence="7 11" id="KW-0547">Nucleotide-binding</keyword>
<evidence type="ECO:0000256" key="3">
    <source>
        <dbReference type="ARBA" id="ARBA00005417"/>
    </source>
</evidence>
<feature type="domain" description="ABC transporter" evidence="12">
    <location>
        <begin position="2"/>
        <end position="223"/>
    </location>
</feature>
<dbReference type="RefSeq" id="WP_289410339.1">
    <property type="nucleotide sequence ID" value="NZ_JAUCDY010000004.1"/>
</dbReference>
<dbReference type="PROSITE" id="PS50893">
    <property type="entry name" value="ABC_TRANSPORTER_2"/>
    <property type="match status" value="1"/>
</dbReference>
<keyword evidence="8 11" id="KW-0067">ATP-binding</keyword>
<reference evidence="13 14" key="1">
    <citation type="submission" date="2023-06" db="EMBL/GenBank/DDBJ databases">
        <title>Thiopseudomonas sp. CY1220 draft genome sequence.</title>
        <authorList>
            <person name="Zhao G."/>
            <person name="An M."/>
        </authorList>
    </citation>
    <scope>NUCLEOTIDE SEQUENCE [LARGE SCALE GENOMIC DNA]</scope>
    <source>
        <strain evidence="13 14">CY1220</strain>
    </source>
</reference>
<evidence type="ECO:0000256" key="2">
    <source>
        <dbReference type="ARBA" id="ARBA00004202"/>
    </source>
</evidence>
<dbReference type="SMART" id="SM00382">
    <property type="entry name" value="AAA"/>
    <property type="match status" value="1"/>
</dbReference>
<organism evidence="13 14">
    <name type="scientific">Thiopseudomonas acetoxidans</name>
    <dbReference type="NCBI Taxonomy" id="3041622"/>
    <lineage>
        <taxon>Bacteria</taxon>
        <taxon>Pseudomonadati</taxon>
        <taxon>Pseudomonadota</taxon>
        <taxon>Gammaproteobacteria</taxon>
        <taxon>Pseudomonadales</taxon>
        <taxon>Pseudomonadaceae</taxon>
        <taxon>Thiopseudomonas</taxon>
    </lineage>
</organism>
<dbReference type="Gene3D" id="3.40.50.300">
    <property type="entry name" value="P-loop containing nucleotide triphosphate hydrolases"/>
    <property type="match status" value="1"/>
</dbReference>
<keyword evidence="9 11" id="KW-0472">Membrane</keyword>
<comment type="subcellular location">
    <subcellularLocation>
        <location evidence="11">Cell inner membrane</location>
        <topology evidence="11">Peripheral membrane protein</topology>
        <orientation evidence="11">Cytoplasmic side</orientation>
    </subcellularLocation>
    <subcellularLocation>
        <location evidence="2">Cell membrane</location>
        <topology evidence="2">Peripheral membrane protein</topology>
    </subcellularLocation>
</comment>
<comment type="similarity">
    <text evidence="3 11">Belongs to the ABC transporter superfamily.</text>
</comment>
<evidence type="ECO:0000256" key="11">
    <source>
        <dbReference type="RuleBase" id="RU365094"/>
    </source>
</evidence>
<evidence type="ECO:0000256" key="5">
    <source>
        <dbReference type="ARBA" id="ARBA00022475"/>
    </source>
</evidence>
<evidence type="ECO:0000256" key="7">
    <source>
        <dbReference type="ARBA" id="ARBA00022741"/>
    </source>
</evidence>
<evidence type="ECO:0000256" key="6">
    <source>
        <dbReference type="ARBA" id="ARBA00022618"/>
    </source>
</evidence>
<dbReference type="InterPro" id="IPR005286">
    <property type="entry name" value="Cell_div_FtsE"/>
</dbReference>
<dbReference type="PANTHER" id="PTHR24220:SF470">
    <property type="entry name" value="CELL DIVISION ATP-BINDING PROTEIN FTSE"/>
    <property type="match status" value="1"/>
</dbReference>
<protein>
    <recommendedName>
        <fullName evidence="4 11">Cell division ATP-binding protein FtsE</fullName>
    </recommendedName>
</protein>